<keyword evidence="2" id="KW-1185">Reference proteome</keyword>
<sequence>MLLLLLSTLQSCSEDVQRSMKAIPTAFGQLNEIVIVMDDELWESPVGDTIRYYYSSAYPLLPQPEPVFDLRHFTPLELKKDPLRKELRTYMLVGNLSDEDSPTAQMIRKDIGEEMSESARGDITKNNAAGRDKWAKGQLLLYQFAYSNQDLIKVLKENYPAIKKRVNKFDEKKLESYAYLNGVNNNLINEVKESIGISIRMPSDYFMAINDGEVIWMRKETDKTSSNIMLRKVKYEDQEQLSKENLIAMRDSLGKKYVSSTIEDTYMQVNDEDLPVIFNTTKVNGNYAVEGRGVWEIVNDFMGGSFISYLILNPNKGELLFVDGFLHAPGEDKRDFMEQLDYVIHTIKFQ</sequence>
<dbReference type="Proteomes" id="UP000029736">
    <property type="component" value="Unassembled WGS sequence"/>
</dbReference>
<proteinExistence type="predicted"/>
<dbReference type="STRING" id="1524460.IX84_07480"/>
<accession>A0A098S8R6</accession>
<gene>
    <name evidence="1" type="ORF">IX84_07480</name>
</gene>
<protein>
    <recommendedName>
        <fullName evidence="3">DUF4837 domain-containing protein</fullName>
    </recommendedName>
</protein>
<dbReference type="AlphaFoldDB" id="A0A098S8R6"/>
<name>A0A098S8R6_9BACT</name>
<dbReference type="InterPro" id="IPR032286">
    <property type="entry name" value="DUF4837"/>
</dbReference>
<dbReference type="EMBL" id="JPOS01000018">
    <property type="protein sequence ID" value="KGE88515.1"/>
    <property type="molecule type" value="Genomic_DNA"/>
</dbReference>
<reference evidence="1 2" key="1">
    <citation type="journal article" date="2014" name="Int. J. Syst. Evol. Microbiol.">
        <title>Phaeodactylibacter xiamenensis gen. nov., sp. nov., a member of the family Saprospiraceae isolated from the marine alga Phaeodactylum tricornutum.</title>
        <authorList>
            <person name="Chen Z.Jr."/>
            <person name="Lei X."/>
            <person name="Lai Q."/>
            <person name="Li Y."/>
            <person name="Zhang B."/>
            <person name="Zhang J."/>
            <person name="Zhang H."/>
            <person name="Yang L."/>
            <person name="Zheng W."/>
            <person name="Tian Y."/>
            <person name="Yu Z."/>
            <person name="Xu H.Jr."/>
            <person name="Zheng T."/>
        </authorList>
    </citation>
    <scope>NUCLEOTIDE SEQUENCE [LARGE SCALE GENOMIC DNA]</scope>
    <source>
        <strain evidence="1 2">KD52</strain>
    </source>
</reference>
<organism evidence="1 2">
    <name type="scientific">Phaeodactylibacter xiamenensis</name>
    <dbReference type="NCBI Taxonomy" id="1524460"/>
    <lineage>
        <taxon>Bacteria</taxon>
        <taxon>Pseudomonadati</taxon>
        <taxon>Bacteroidota</taxon>
        <taxon>Saprospiria</taxon>
        <taxon>Saprospirales</taxon>
        <taxon>Haliscomenobacteraceae</taxon>
        <taxon>Phaeodactylibacter</taxon>
    </lineage>
</organism>
<evidence type="ECO:0000313" key="1">
    <source>
        <dbReference type="EMBL" id="KGE88515.1"/>
    </source>
</evidence>
<evidence type="ECO:0008006" key="3">
    <source>
        <dbReference type="Google" id="ProtNLM"/>
    </source>
</evidence>
<evidence type="ECO:0000313" key="2">
    <source>
        <dbReference type="Proteomes" id="UP000029736"/>
    </source>
</evidence>
<comment type="caution">
    <text evidence="1">The sequence shown here is derived from an EMBL/GenBank/DDBJ whole genome shotgun (WGS) entry which is preliminary data.</text>
</comment>
<dbReference type="Pfam" id="PF16125">
    <property type="entry name" value="DUF4837"/>
    <property type="match status" value="1"/>
</dbReference>